<dbReference type="Proteomes" id="UP001600888">
    <property type="component" value="Unassembled WGS sequence"/>
</dbReference>
<proteinExistence type="predicted"/>
<evidence type="ECO:0000313" key="1">
    <source>
        <dbReference type="EMBL" id="KAL2284028.1"/>
    </source>
</evidence>
<evidence type="ECO:0000313" key="2">
    <source>
        <dbReference type="Proteomes" id="UP001600888"/>
    </source>
</evidence>
<sequence length="73" mass="7795">MDWDSTQSATVLAFLREGDATPALVVTRSHHAISPSLRSDRCTLADCTRLICGGLRRYSHLLASVLSGPAVVA</sequence>
<accession>A0ABR4ENM0</accession>
<organism evidence="1 2">
    <name type="scientific">Diaporthe vaccinii</name>
    <dbReference type="NCBI Taxonomy" id="105482"/>
    <lineage>
        <taxon>Eukaryota</taxon>
        <taxon>Fungi</taxon>
        <taxon>Dikarya</taxon>
        <taxon>Ascomycota</taxon>
        <taxon>Pezizomycotina</taxon>
        <taxon>Sordariomycetes</taxon>
        <taxon>Sordariomycetidae</taxon>
        <taxon>Diaporthales</taxon>
        <taxon>Diaporthaceae</taxon>
        <taxon>Diaporthe</taxon>
        <taxon>Diaporthe eres species complex</taxon>
    </lineage>
</organism>
<comment type="caution">
    <text evidence="1">The sequence shown here is derived from an EMBL/GenBank/DDBJ whole genome shotgun (WGS) entry which is preliminary data.</text>
</comment>
<name>A0ABR4ENM0_9PEZI</name>
<dbReference type="EMBL" id="JBAWTH010000039">
    <property type="protein sequence ID" value="KAL2284028.1"/>
    <property type="molecule type" value="Genomic_DNA"/>
</dbReference>
<gene>
    <name evidence="1" type="ORF">FJTKL_09247</name>
</gene>
<protein>
    <submittedName>
        <fullName evidence="1">Uncharacterized protein</fullName>
    </submittedName>
</protein>
<reference evidence="1 2" key="1">
    <citation type="submission" date="2024-03" db="EMBL/GenBank/DDBJ databases">
        <title>A high-quality draft genome sequence of Diaporthe vaccinii, a causative agent of upright dieback and viscid rot disease in cranberry plants.</title>
        <authorList>
            <person name="Sarrasin M."/>
            <person name="Lang B.F."/>
            <person name="Burger G."/>
        </authorList>
    </citation>
    <scope>NUCLEOTIDE SEQUENCE [LARGE SCALE GENOMIC DNA]</scope>
    <source>
        <strain evidence="1 2">IS7</strain>
    </source>
</reference>
<keyword evidence="2" id="KW-1185">Reference proteome</keyword>